<dbReference type="EMBL" id="PPGH01000016">
    <property type="protein sequence ID" value="PQJ97255.1"/>
    <property type="molecule type" value="Genomic_DNA"/>
</dbReference>
<dbReference type="PANTHER" id="PTHR43228:SF1">
    <property type="entry name" value="TWO-COMPONENT RESPONSE REGULATOR ARR22"/>
    <property type="match status" value="1"/>
</dbReference>
<organism evidence="3 5">
    <name type="scientific">Chromatium okenii</name>
    <dbReference type="NCBI Taxonomy" id="61644"/>
    <lineage>
        <taxon>Bacteria</taxon>
        <taxon>Pseudomonadati</taxon>
        <taxon>Pseudomonadota</taxon>
        <taxon>Gammaproteobacteria</taxon>
        <taxon>Chromatiales</taxon>
        <taxon>Chromatiaceae</taxon>
        <taxon>Chromatium</taxon>
    </lineage>
</organism>
<accession>A0A2S7XQS5</accession>
<evidence type="ECO:0000313" key="4">
    <source>
        <dbReference type="EMBL" id="PQJ97255.1"/>
    </source>
</evidence>
<sequence>MAAMTLMAPAIALDIIAGEPMPYNLYLANGVPLVSKGQIFDDDDQLEILRRQGWRMLNADNTTNVPPNAVTPEDAALFMDQQQRVRFQFRPRIPLKEAIALVADDMSLSLKLLVRLLREKQLSKIIEADNGRQALVQFFRQRPYLVFLDIEMPGLDGMDVLKQIKSWSPETFVCLVSGNATMVNVKTAKTYGVDAFLVKPISGLNLQRVLSIYMPE</sequence>
<dbReference type="PROSITE" id="PS50110">
    <property type="entry name" value="RESPONSE_REGULATORY"/>
    <property type="match status" value="1"/>
</dbReference>
<reference evidence="3 5" key="1">
    <citation type="submission" date="2018-01" db="EMBL/GenBank/DDBJ databases">
        <title>The complete genome sequence of Chromatium okenii LaCa, a purple sulfur bacterium with a turbulent life.</title>
        <authorList>
            <person name="Luedin S.M."/>
            <person name="Liechti N."/>
            <person name="Storelli N."/>
            <person name="Danza F."/>
            <person name="Wittwer M."/>
            <person name="Pothier J.F."/>
            <person name="Tonolla M.A."/>
        </authorList>
    </citation>
    <scope>NUCLEOTIDE SEQUENCE [LARGE SCALE GENOMIC DNA]</scope>
    <source>
        <strain evidence="3 5">LaCa</strain>
    </source>
</reference>
<feature type="modified residue" description="4-aspartylphosphate" evidence="1">
    <location>
        <position position="149"/>
    </location>
</feature>
<dbReference type="OrthoDB" id="5637927at2"/>
<name>A0A2S7XQS5_9GAMM</name>
<gene>
    <name evidence="4" type="ORF">CXB77_02905</name>
    <name evidence="3" type="ORF">CXB77_08380</name>
</gene>
<dbReference type="PANTHER" id="PTHR43228">
    <property type="entry name" value="TWO-COMPONENT RESPONSE REGULATOR"/>
    <property type="match status" value="1"/>
</dbReference>
<protein>
    <recommendedName>
        <fullName evidence="2">Response regulatory domain-containing protein</fullName>
    </recommendedName>
</protein>
<dbReference type="Gene3D" id="3.40.50.2300">
    <property type="match status" value="1"/>
</dbReference>
<evidence type="ECO:0000313" key="3">
    <source>
        <dbReference type="EMBL" id="PQJ95893.1"/>
    </source>
</evidence>
<evidence type="ECO:0000313" key="5">
    <source>
        <dbReference type="Proteomes" id="UP000239936"/>
    </source>
</evidence>
<dbReference type="AlphaFoldDB" id="A0A2S7XQS5"/>
<dbReference type="RefSeq" id="WP_105072721.1">
    <property type="nucleotide sequence ID" value="NZ_JAFLKP010000007.1"/>
</dbReference>
<evidence type="ECO:0000256" key="1">
    <source>
        <dbReference type="PROSITE-ProRule" id="PRU00169"/>
    </source>
</evidence>
<dbReference type="InterPro" id="IPR052048">
    <property type="entry name" value="ST_Response_Regulator"/>
</dbReference>
<dbReference type="Pfam" id="PF00072">
    <property type="entry name" value="Response_reg"/>
    <property type="match status" value="1"/>
</dbReference>
<dbReference type="SUPFAM" id="SSF52172">
    <property type="entry name" value="CheY-like"/>
    <property type="match status" value="1"/>
</dbReference>
<comment type="caution">
    <text evidence="3">The sequence shown here is derived from an EMBL/GenBank/DDBJ whole genome shotgun (WGS) entry which is preliminary data.</text>
</comment>
<keyword evidence="1" id="KW-0597">Phosphoprotein</keyword>
<keyword evidence="5" id="KW-1185">Reference proteome</keyword>
<dbReference type="InterPro" id="IPR011006">
    <property type="entry name" value="CheY-like_superfamily"/>
</dbReference>
<feature type="domain" description="Response regulatory" evidence="2">
    <location>
        <begin position="99"/>
        <end position="214"/>
    </location>
</feature>
<dbReference type="SMART" id="SM00448">
    <property type="entry name" value="REC"/>
    <property type="match status" value="1"/>
</dbReference>
<proteinExistence type="predicted"/>
<dbReference type="GO" id="GO:0000160">
    <property type="term" value="P:phosphorelay signal transduction system"/>
    <property type="evidence" value="ECO:0007669"/>
    <property type="project" value="InterPro"/>
</dbReference>
<dbReference type="InterPro" id="IPR001789">
    <property type="entry name" value="Sig_transdc_resp-reg_receiver"/>
</dbReference>
<evidence type="ECO:0000259" key="2">
    <source>
        <dbReference type="PROSITE" id="PS50110"/>
    </source>
</evidence>
<dbReference type="EMBL" id="PPGH01000035">
    <property type="protein sequence ID" value="PQJ95893.1"/>
    <property type="molecule type" value="Genomic_DNA"/>
</dbReference>
<dbReference type="Proteomes" id="UP000239936">
    <property type="component" value="Unassembled WGS sequence"/>
</dbReference>